<evidence type="ECO:0000256" key="2">
    <source>
        <dbReference type="SAM" id="SignalP"/>
    </source>
</evidence>
<keyword evidence="2" id="KW-0732">Signal</keyword>
<feature type="signal peptide" evidence="2">
    <location>
        <begin position="1"/>
        <end position="29"/>
    </location>
</feature>
<dbReference type="RefSeq" id="WP_043343462.1">
    <property type="nucleotide sequence ID" value="NZ_CP010536.1"/>
</dbReference>
<organism evidence="3 4">
    <name type="scientific">Cupriavidus basilensis</name>
    <dbReference type="NCBI Taxonomy" id="68895"/>
    <lineage>
        <taxon>Bacteria</taxon>
        <taxon>Pseudomonadati</taxon>
        <taxon>Pseudomonadota</taxon>
        <taxon>Betaproteobacteria</taxon>
        <taxon>Burkholderiales</taxon>
        <taxon>Burkholderiaceae</taxon>
        <taxon>Cupriavidus</taxon>
    </lineage>
</organism>
<name>A0A0C4XZA1_9BURK</name>
<keyword evidence="1" id="KW-1133">Transmembrane helix</keyword>
<dbReference type="KEGG" id="cbw:RR42_m0439"/>
<feature type="transmembrane region" description="Helical" evidence="1">
    <location>
        <begin position="86"/>
        <end position="103"/>
    </location>
</feature>
<dbReference type="AlphaFoldDB" id="A0A0C4XZA1"/>
<reference evidence="3 4" key="1">
    <citation type="journal article" date="2015" name="Genome Announc.">
        <title>Complete Genome Sequence of Cupriavidus basilensis 4G11, Isolated from the Oak Ridge Field Research Center Site.</title>
        <authorList>
            <person name="Ray J."/>
            <person name="Waters R.J."/>
            <person name="Skerker J.M."/>
            <person name="Kuehl J.V."/>
            <person name="Price M.N."/>
            <person name="Huang J."/>
            <person name="Chakraborty R."/>
            <person name="Arkin A.P."/>
            <person name="Deutschbauer A."/>
        </authorList>
    </citation>
    <scope>NUCLEOTIDE SEQUENCE [LARGE SCALE GENOMIC DNA]</scope>
    <source>
        <strain evidence="3">4G11</strain>
    </source>
</reference>
<dbReference type="EMBL" id="CP010536">
    <property type="protein sequence ID" value="AJG17852.1"/>
    <property type="molecule type" value="Genomic_DNA"/>
</dbReference>
<feature type="chain" id="PRO_5002181336" evidence="2">
    <location>
        <begin position="30"/>
        <end position="116"/>
    </location>
</feature>
<evidence type="ECO:0000313" key="3">
    <source>
        <dbReference type="EMBL" id="AJG17852.1"/>
    </source>
</evidence>
<proteinExistence type="predicted"/>
<dbReference type="Proteomes" id="UP000031843">
    <property type="component" value="Chromosome main"/>
</dbReference>
<evidence type="ECO:0000313" key="4">
    <source>
        <dbReference type="Proteomes" id="UP000031843"/>
    </source>
</evidence>
<protein>
    <submittedName>
        <fullName evidence="3">Uncharacterized protein</fullName>
    </submittedName>
</protein>
<gene>
    <name evidence="3" type="ORF">RR42_m0439</name>
</gene>
<evidence type="ECO:0000256" key="1">
    <source>
        <dbReference type="SAM" id="Phobius"/>
    </source>
</evidence>
<dbReference type="PROSITE" id="PS51257">
    <property type="entry name" value="PROKAR_LIPOPROTEIN"/>
    <property type="match status" value="1"/>
</dbReference>
<sequence length="116" mass="11573">MRKRFRPILCAWQCALLLGCAAVAGPAVAQATVTPIDLAAPAARALDEPAAPAASAPPAQAAREASAAASAAQIPAKASGAVSGNLALTLGVAAVLVAIAAMLQRARRRRRPPCSK</sequence>
<keyword evidence="1" id="KW-0812">Transmembrane</keyword>
<keyword evidence="4" id="KW-1185">Reference proteome</keyword>
<dbReference type="STRING" id="68895.RR42_m0439"/>
<accession>A0A0C4XZA1</accession>
<keyword evidence="1" id="KW-0472">Membrane</keyword>